<dbReference type="PRINTS" id="PR00135">
    <property type="entry name" value="LYZLACT"/>
</dbReference>
<dbReference type="AlphaFoldDB" id="A0A3Q2ZXQ3"/>
<evidence type="ECO:0000313" key="6">
    <source>
        <dbReference type="Proteomes" id="UP000264800"/>
    </source>
</evidence>
<dbReference type="Proteomes" id="UP000264800">
    <property type="component" value="Unplaced"/>
</dbReference>
<dbReference type="PANTHER" id="PTHR11407">
    <property type="entry name" value="LYSOZYME C"/>
    <property type="match status" value="1"/>
</dbReference>
<keyword evidence="2" id="KW-0081">Bacteriolytic enzyme</keyword>
<dbReference type="InterPro" id="IPR000974">
    <property type="entry name" value="Glyco_hydro_22_lys"/>
</dbReference>
<dbReference type="EC" id="3.2.1.17" evidence="1"/>
<evidence type="ECO:0000256" key="4">
    <source>
        <dbReference type="RuleBase" id="RU004440"/>
    </source>
</evidence>
<comment type="similarity">
    <text evidence="4">Belongs to the glycosyl hydrolase 22 family.</text>
</comment>
<dbReference type="GO" id="GO:0042742">
    <property type="term" value="P:defense response to bacterium"/>
    <property type="evidence" value="ECO:0007669"/>
    <property type="project" value="UniProtKB-KW"/>
</dbReference>
<dbReference type="InterPro" id="IPR001916">
    <property type="entry name" value="Glyco_hydro_22"/>
</dbReference>
<evidence type="ECO:0000256" key="3">
    <source>
        <dbReference type="ARBA" id="ARBA00023157"/>
    </source>
</evidence>
<evidence type="ECO:0000256" key="1">
    <source>
        <dbReference type="ARBA" id="ARBA00012732"/>
    </source>
</evidence>
<reference evidence="5" key="2">
    <citation type="submission" date="2025-09" db="UniProtKB">
        <authorList>
            <consortium name="Ensembl"/>
        </authorList>
    </citation>
    <scope>IDENTIFICATION</scope>
</reference>
<name>A0A3Q2ZXQ3_KRYMA</name>
<dbReference type="Pfam" id="PF00062">
    <property type="entry name" value="Lys"/>
    <property type="match status" value="1"/>
</dbReference>
<dbReference type="Ensembl" id="ENSKMAT00000008848.1">
    <property type="protein sequence ID" value="ENSKMAP00000008716.1"/>
    <property type="gene ID" value="ENSKMAG00000006543.1"/>
</dbReference>
<dbReference type="SMART" id="SM00263">
    <property type="entry name" value="LYZ1"/>
    <property type="match status" value="1"/>
</dbReference>
<accession>A0A3Q2ZXQ3</accession>
<keyword evidence="2" id="KW-0929">Antimicrobial</keyword>
<reference evidence="5" key="1">
    <citation type="submission" date="2025-08" db="UniProtKB">
        <authorList>
            <consortium name="Ensembl"/>
        </authorList>
    </citation>
    <scope>IDENTIFICATION</scope>
</reference>
<protein>
    <recommendedName>
        <fullName evidence="1">lysozyme</fullName>
        <ecNumber evidence="1">3.2.1.17</ecNumber>
    </recommendedName>
</protein>
<dbReference type="PROSITE" id="PS51348">
    <property type="entry name" value="GLYCOSYL_HYDROL_F22_2"/>
    <property type="match status" value="1"/>
</dbReference>
<organism evidence="5 6">
    <name type="scientific">Kryptolebias marmoratus</name>
    <name type="common">Mangrove killifish</name>
    <name type="synonym">Rivulus marmoratus</name>
    <dbReference type="NCBI Taxonomy" id="37003"/>
    <lineage>
        <taxon>Eukaryota</taxon>
        <taxon>Metazoa</taxon>
        <taxon>Chordata</taxon>
        <taxon>Craniata</taxon>
        <taxon>Vertebrata</taxon>
        <taxon>Euteleostomi</taxon>
        <taxon>Actinopterygii</taxon>
        <taxon>Neopterygii</taxon>
        <taxon>Teleostei</taxon>
        <taxon>Neoteleostei</taxon>
        <taxon>Acanthomorphata</taxon>
        <taxon>Ovalentaria</taxon>
        <taxon>Atherinomorphae</taxon>
        <taxon>Cyprinodontiformes</taxon>
        <taxon>Rivulidae</taxon>
        <taxon>Kryptolebias</taxon>
    </lineage>
</organism>
<dbReference type="OMA" id="SHVGMEE"/>
<sequence length="120" mass="13474">RTPGWTDIEDTAWLTVSTERSGVCLTQWESQFDTQKTHKNKNGSTDYGIFQINSRWWCDDGETESANTCGISCNGERRSPNCSDAFTDPAAGAFVCFRVAWRTRCRGQDLSSYLAGCNLR</sequence>
<keyword evidence="3" id="KW-1015">Disulfide bond</keyword>
<dbReference type="GeneTree" id="ENSGT00940000153832"/>
<evidence type="ECO:0000256" key="2">
    <source>
        <dbReference type="ARBA" id="ARBA00022638"/>
    </source>
</evidence>
<dbReference type="Gene3D" id="1.10.530.10">
    <property type="match status" value="1"/>
</dbReference>
<proteinExistence type="inferred from homology"/>
<dbReference type="STRING" id="37003.ENSKMAP00000008716"/>
<keyword evidence="6" id="KW-1185">Reference proteome</keyword>
<dbReference type="SUPFAM" id="SSF53955">
    <property type="entry name" value="Lysozyme-like"/>
    <property type="match status" value="1"/>
</dbReference>
<dbReference type="GO" id="GO:0003796">
    <property type="term" value="F:lysozyme activity"/>
    <property type="evidence" value="ECO:0007669"/>
    <property type="project" value="UniProtKB-EC"/>
</dbReference>
<dbReference type="PANTHER" id="PTHR11407:SF63">
    <property type="entry name" value="LYSOZYME C"/>
    <property type="match status" value="1"/>
</dbReference>
<dbReference type="GO" id="GO:0031640">
    <property type="term" value="P:killing of cells of another organism"/>
    <property type="evidence" value="ECO:0007669"/>
    <property type="project" value="UniProtKB-KW"/>
</dbReference>
<dbReference type="PRINTS" id="PR00137">
    <property type="entry name" value="LYSOZYME"/>
</dbReference>
<evidence type="ECO:0000313" key="5">
    <source>
        <dbReference type="Ensembl" id="ENSKMAP00000008716.1"/>
    </source>
</evidence>
<dbReference type="InterPro" id="IPR023346">
    <property type="entry name" value="Lysozyme-like_dom_sf"/>
</dbReference>